<dbReference type="KEGG" id="cate:C2869_14845"/>
<accession>A0A2S0VTT7</accession>
<dbReference type="Pfam" id="PF10671">
    <property type="entry name" value="TcpQ"/>
    <property type="match status" value="1"/>
</dbReference>
<keyword evidence="1" id="KW-0472">Membrane</keyword>
<proteinExistence type="predicted"/>
<evidence type="ECO:0000313" key="3">
    <source>
        <dbReference type="EMBL" id="AWB67634.1"/>
    </source>
</evidence>
<evidence type="ECO:0000259" key="2">
    <source>
        <dbReference type="Pfam" id="PF10671"/>
    </source>
</evidence>
<keyword evidence="1" id="KW-1133">Transmembrane helix</keyword>
<evidence type="ECO:0000256" key="1">
    <source>
        <dbReference type="SAM" id="Phobius"/>
    </source>
</evidence>
<gene>
    <name evidence="3" type="ORF">C2869_14845</name>
</gene>
<dbReference type="RefSeq" id="WP_108603684.1">
    <property type="nucleotide sequence ID" value="NZ_CP026604.1"/>
</dbReference>
<dbReference type="Proteomes" id="UP000244441">
    <property type="component" value="Chromosome"/>
</dbReference>
<keyword evidence="1" id="KW-0812">Transmembrane</keyword>
<reference evidence="3 4" key="1">
    <citation type="submission" date="2018-01" db="EMBL/GenBank/DDBJ databases">
        <title>Genome sequence of a Cantenovulum-like bacteria.</title>
        <authorList>
            <person name="Tan W.R."/>
            <person name="Lau N.-S."/>
            <person name="Go F."/>
            <person name="Amirul A.-A.A."/>
        </authorList>
    </citation>
    <scope>NUCLEOTIDE SEQUENCE [LARGE SCALE GENOMIC DNA]</scope>
    <source>
        <strain evidence="3 4">CCB-QB4</strain>
    </source>
</reference>
<dbReference type="EMBL" id="CP026604">
    <property type="protein sequence ID" value="AWB67634.1"/>
    <property type="molecule type" value="Genomic_DNA"/>
</dbReference>
<feature type="domain" description="Toxin co-regulated pilus biosynthesis protein Q C-terminal" evidence="2">
    <location>
        <begin position="101"/>
        <end position="178"/>
    </location>
</feature>
<keyword evidence="4" id="KW-1185">Reference proteome</keyword>
<dbReference type="InterPro" id="IPR018927">
    <property type="entry name" value="Pilus_synth_Q_C"/>
</dbReference>
<sequence length="195" mass="22156">MLFWLKHIFIIVVVIAAGVTIISLQQYSSEQTEASSKSPAKGLSDFYGEMKANFERNPVQREIFVVELNNAKTIDIDKQLAALSKVTRPVEGKWSGRVKQYEFTRGTTLKTELSKIAEKELVNLVWWLDRDYVVKHPFKVTSNAIGTLYQVTKAIDADFVSQVHGYFCPQQRALVISDKMTDYLRSDCIKASRNG</sequence>
<feature type="transmembrane region" description="Helical" evidence="1">
    <location>
        <begin position="7"/>
        <end position="27"/>
    </location>
</feature>
<dbReference type="OrthoDB" id="6224370at2"/>
<organism evidence="3 4">
    <name type="scientific">Saccharobesus litoralis</name>
    <dbReference type="NCBI Taxonomy" id="2172099"/>
    <lineage>
        <taxon>Bacteria</taxon>
        <taxon>Pseudomonadati</taxon>
        <taxon>Pseudomonadota</taxon>
        <taxon>Gammaproteobacteria</taxon>
        <taxon>Alteromonadales</taxon>
        <taxon>Alteromonadaceae</taxon>
        <taxon>Saccharobesus</taxon>
    </lineage>
</organism>
<evidence type="ECO:0000313" key="4">
    <source>
        <dbReference type="Proteomes" id="UP000244441"/>
    </source>
</evidence>
<name>A0A2S0VTT7_9ALTE</name>
<protein>
    <recommendedName>
        <fullName evidence="2">Toxin co-regulated pilus biosynthesis protein Q C-terminal domain-containing protein</fullName>
    </recommendedName>
</protein>
<dbReference type="AlphaFoldDB" id="A0A2S0VTT7"/>